<dbReference type="PANTHER" id="PTHR10694:SF136">
    <property type="entry name" value="[HISTONE H3]-TRIMETHYL-L-LYSINE(4) DEMETHYLASE"/>
    <property type="match status" value="1"/>
</dbReference>
<dbReference type="InterPro" id="IPR013083">
    <property type="entry name" value="Znf_RING/FYVE/PHD"/>
</dbReference>
<dbReference type="Pfam" id="PF02375">
    <property type="entry name" value="JmjN"/>
    <property type="match status" value="1"/>
</dbReference>
<dbReference type="CDD" id="cd16874">
    <property type="entry name" value="ARID_KDM5B"/>
    <property type="match status" value="1"/>
</dbReference>
<dbReference type="InterPro" id="IPR047981">
    <property type="entry name" value="KDM5B_ARID"/>
</dbReference>
<dbReference type="InterPro" id="IPR013637">
    <property type="entry name" value="Lys_sp_deMease-like_dom"/>
</dbReference>
<dbReference type="InterPro" id="IPR036431">
    <property type="entry name" value="ARID_dom_sf"/>
</dbReference>
<evidence type="ECO:0000256" key="8">
    <source>
        <dbReference type="ARBA" id="ARBA00022833"/>
    </source>
</evidence>
<accession>A0A8C7VMF5</accession>
<dbReference type="SMART" id="SM01014">
    <property type="entry name" value="ARID"/>
    <property type="match status" value="1"/>
</dbReference>
<dbReference type="InterPro" id="IPR047979">
    <property type="entry name" value="KDM5B_PHD3"/>
</dbReference>
<dbReference type="SMART" id="SM00545">
    <property type="entry name" value="JmjN"/>
    <property type="match status" value="1"/>
</dbReference>
<dbReference type="GO" id="GO:0006355">
    <property type="term" value="P:regulation of DNA-templated transcription"/>
    <property type="evidence" value="ECO:0007669"/>
    <property type="project" value="TreeGrafter"/>
</dbReference>
<dbReference type="InterPro" id="IPR003349">
    <property type="entry name" value="JmjN"/>
</dbReference>
<dbReference type="SUPFAM" id="SSF57903">
    <property type="entry name" value="FYVE/PHD zinc finger"/>
    <property type="match status" value="3"/>
</dbReference>
<dbReference type="GO" id="GO:0005654">
    <property type="term" value="C:nucleoplasm"/>
    <property type="evidence" value="ECO:0007669"/>
    <property type="project" value="UniProtKB-ARBA"/>
</dbReference>
<evidence type="ECO:0000256" key="19">
    <source>
        <dbReference type="SAM" id="MobiDB-lite"/>
    </source>
</evidence>
<dbReference type="CDD" id="cd15603">
    <property type="entry name" value="PHD1_KDM5B"/>
    <property type="match status" value="1"/>
</dbReference>
<feature type="domain" description="PHD-type" evidence="20">
    <location>
        <begin position="288"/>
        <end position="338"/>
    </location>
</feature>
<keyword evidence="10" id="KW-0223">Dioxygenase</keyword>
<keyword evidence="13" id="KW-0805">Transcription regulation</keyword>
<evidence type="ECO:0000259" key="22">
    <source>
        <dbReference type="PROSITE" id="PS51183"/>
    </source>
</evidence>
<keyword evidence="16" id="KW-0539">Nucleus</keyword>
<dbReference type="GO" id="GO:0048511">
    <property type="term" value="P:rhythmic process"/>
    <property type="evidence" value="ECO:0007669"/>
    <property type="project" value="UniProtKB-KW"/>
</dbReference>
<evidence type="ECO:0000259" key="23">
    <source>
        <dbReference type="PROSITE" id="PS51184"/>
    </source>
</evidence>
<dbReference type="InterPro" id="IPR004198">
    <property type="entry name" value="Znf_C5HC2"/>
</dbReference>
<comment type="subcellular location">
    <subcellularLocation>
        <location evidence="2">Nucleus</location>
    </subcellularLocation>
</comment>
<comment type="similarity">
    <text evidence="3">Belongs to the JARID1 histone demethylase family.</text>
</comment>
<evidence type="ECO:0000256" key="1">
    <source>
        <dbReference type="ARBA" id="ARBA00001954"/>
    </source>
</evidence>
<evidence type="ECO:0000256" key="6">
    <source>
        <dbReference type="ARBA" id="ARBA00022737"/>
    </source>
</evidence>
<keyword evidence="9" id="KW-0156">Chromatin regulator</keyword>
<dbReference type="Pfam" id="PF08429">
    <property type="entry name" value="PLU-1"/>
    <property type="match status" value="1"/>
</dbReference>
<dbReference type="Gene3D" id="2.60.120.650">
    <property type="entry name" value="Cupin"/>
    <property type="match status" value="1"/>
</dbReference>
<keyword evidence="25" id="KW-1185">Reference proteome</keyword>
<dbReference type="SUPFAM" id="SSF46774">
    <property type="entry name" value="ARID-like"/>
    <property type="match status" value="1"/>
</dbReference>
<feature type="compositionally biased region" description="Low complexity" evidence="19">
    <location>
        <begin position="1382"/>
        <end position="1392"/>
    </location>
</feature>
<evidence type="ECO:0000256" key="14">
    <source>
        <dbReference type="ARBA" id="ARBA00023108"/>
    </source>
</evidence>
<feature type="domain" description="PHD-type" evidence="20">
    <location>
        <begin position="1401"/>
        <end position="1455"/>
    </location>
</feature>
<dbReference type="PROSITE" id="PS01359">
    <property type="entry name" value="ZF_PHD_1"/>
    <property type="match status" value="1"/>
</dbReference>
<dbReference type="InterPro" id="IPR019786">
    <property type="entry name" value="Zinc_finger_PHD-type_CS"/>
</dbReference>
<dbReference type="PANTHER" id="PTHR10694">
    <property type="entry name" value="LYSINE-SPECIFIC DEMETHYLASE"/>
    <property type="match status" value="1"/>
</dbReference>
<dbReference type="SMART" id="SM00249">
    <property type="entry name" value="PHD"/>
    <property type="match status" value="3"/>
</dbReference>
<name>A0A8C7VMF5_ONCMY</name>
<dbReference type="FunFam" id="1.10.150.60:FF:000001">
    <property type="entry name" value="Putative lysine-specific demethylase 5b"/>
    <property type="match status" value="1"/>
</dbReference>
<feature type="domain" description="ARID" evidence="21">
    <location>
        <begin position="80"/>
        <end position="170"/>
    </location>
</feature>
<dbReference type="PROSITE" id="PS51183">
    <property type="entry name" value="JMJN"/>
    <property type="match status" value="1"/>
</dbReference>
<keyword evidence="8" id="KW-0862">Zinc</keyword>
<evidence type="ECO:0000256" key="13">
    <source>
        <dbReference type="ARBA" id="ARBA00023015"/>
    </source>
</evidence>
<feature type="domain" description="JmjN" evidence="22">
    <location>
        <begin position="15"/>
        <end position="56"/>
    </location>
</feature>
<dbReference type="GO" id="GO:0008270">
    <property type="term" value="F:zinc ion binding"/>
    <property type="evidence" value="ECO:0007669"/>
    <property type="project" value="UniProtKB-KW"/>
</dbReference>
<comment type="catalytic activity">
    <reaction evidence="17">
        <text>N(6),N(6),N(6)-trimethyl-L-lysyl(4)-[histone H3] + 3 2-oxoglutarate + 3 O2 = L-lysyl(4)-[histone H3] + 3 formaldehyde + 3 succinate + 3 CO2</text>
        <dbReference type="Rhea" id="RHEA:60208"/>
        <dbReference type="Rhea" id="RHEA-COMP:15537"/>
        <dbReference type="Rhea" id="RHEA-COMP:15547"/>
        <dbReference type="ChEBI" id="CHEBI:15379"/>
        <dbReference type="ChEBI" id="CHEBI:16526"/>
        <dbReference type="ChEBI" id="CHEBI:16810"/>
        <dbReference type="ChEBI" id="CHEBI:16842"/>
        <dbReference type="ChEBI" id="CHEBI:29969"/>
        <dbReference type="ChEBI" id="CHEBI:30031"/>
        <dbReference type="ChEBI" id="CHEBI:61961"/>
        <dbReference type="EC" id="1.14.11.67"/>
    </reaction>
</comment>
<dbReference type="SMART" id="SM00558">
    <property type="entry name" value="JmjC"/>
    <property type="match status" value="1"/>
</dbReference>
<gene>
    <name evidence="24" type="primary">LOC110494185</name>
</gene>
<protein>
    <recommendedName>
        <fullName evidence="4">[histone H3]-trimethyl-L-lysine(4) demethylase</fullName>
        <ecNumber evidence="4">1.14.11.67</ecNumber>
    </recommendedName>
</protein>
<evidence type="ECO:0000313" key="24">
    <source>
        <dbReference type="Ensembl" id="ENSOMYP00000036495.2"/>
    </source>
</evidence>
<dbReference type="GeneTree" id="ENSGT00940000157076"/>
<keyword evidence="6" id="KW-0677">Repeat</keyword>
<dbReference type="PROSITE" id="PS50016">
    <property type="entry name" value="ZF_PHD_2"/>
    <property type="match status" value="3"/>
</dbReference>
<proteinExistence type="inferred from homology"/>
<dbReference type="GO" id="GO:0003677">
    <property type="term" value="F:DNA binding"/>
    <property type="evidence" value="ECO:0007669"/>
    <property type="project" value="InterPro"/>
</dbReference>
<dbReference type="Ensembl" id="ENSOMYT00000039845.2">
    <property type="protein sequence ID" value="ENSOMYP00000036495.2"/>
    <property type="gene ID" value="ENSOMYG00000016140.2"/>
</dbReference>
<dbReference type="Pfam" id="PF02373">
    <property type="entry name" value="JmjC"/>
    <property type="match status" value="1"/>
</dbReference>
<dbReference type="SMART" id="SM00501">
    <property type="entry name" value="BRIGHT"/>
    <property type="match status" value="1"/>
</dbReference>
<dbReference type="CDD" id="cd15687">
    <property type="entry name" value="PHD3_KDM5B"/>
    <property type="match status" value="1"/>
</dbReference>
<dbReference type="InterPro" id="IPR001606">
    <property type="entry name" value="ARID_dom"/>
</dbReference>
<dbReference type="EC" id="1.14.11.67" evidence="4"/>
<dbReference type="PROSITE" id="PS51011">
    <property type="entry name" value="ARID"/>
    <property type="match status" value="1"/>
</dbReference>
<keyword evidence="5" id="KW-0479">Metal-binding</keyword>
<dbReference type="Gene3D" id="3.30.40.10">
    <property type="entry name" value="Zinc/RING finger domain, C3HC4 (zinc finger)"/>
    <property type="match status" value="3"/>
</dbReference>
<evidence type="ECO:0000256" key="11">
    <source>
        <dbReference type="ARBA" id="ARBA00023002"/>
    </source>
</evidence>
<feature type="domain" description="PHD-type" evidence="20">
    <location>
        <begin position="1156"/>
        <end position="1205"/>
    </location>
</feature>
<dbReference type="InterPro" id="IPR011011">
    <property type="entry name" value="Znf_FYVE_PHD"/>
</dbReference>
<dbReference type="GO" id="GO:0034647">
    <property type="term" value="F:histone H3K4me/H3K4me2/H3K4me3 demethylase activity"/>
    <property type="evidence" value="ECO:0007669"/>
    <property type="project" value="UniProtKB-EC"/>
</dbReference>
<feature type="compositionally biased region" description="Basic and acidic residues" evidence="19">
    <location>
        <begin position="1344"/>
        <end position="1356"/>
    </location>
</feature>
<evidence type="ECO:0000256" key="17">
    <source>
        <dbReference type="ARBA" id="ARBA00048734"/>
    </source>
</evidence>
<evidence type="ECO:0000256" key="5">
    <source>
        <dbReference type="ARBA" id="ARBA00022723"/>
    </source>
</evidence>
<dbReference type="InterPro" id="IPR047978">
    <property type="entry name" value="KDM5B_PHD1"/>
</dbReference>
<dbReference type="InterPro" id="IPR048615">
    <property type="entry name" value="KDM5_C-hel"/>
</dbReference>
<evidence type="ECO:0000256" key="12">
    <source>
        <dbReference type="ARBA" id="ARBA00023004"/>
    </source>
</evidence>
<reference evidence="24" key="3">
    <citation type="submission" date="2025-09" db="UniProtKB">
        <authorList>
            <consortium name="Ensembl"/>
        </authorList>
    </citation>
    <scope>IDENTIFICATION</scope>
</reference>
<feature type="region of interest" description="Disordered" evidence="19">
    <location>
        <begin position="1331"/>
        <end position="1392"/>
    </location>
</feature>
<dbReference type="Pfam" id="PF21323">
    <property type="entry name" value="KDM5_C-hel"/>
    <property type="match status" value="1"/>
</dbReference>
<reference evidence="24" key="1">
    <citation type="submission" date="2020-07" db="EMBL/GenBank/DDBJ databases">
        <title>A long reads based de novo assembly of the rainbow trout Arlee double haploid line genome.</title>
        <authorList>
            <person name="Gao G."/>
            <person name="Palti Y."/>
        </authorList>
    </citation>
    <scope>NUCLEOTIDE SEQUENCE [LARGE SCALE GENOMIC DNA]</scope>
</reference>
<dbReference type="Pfam" id="PF01388">
    <property type="entry name" value="ARID"/>
    <property type="match status" value="1"/>
</dbReference>
<evidence type="ECO:0000313" key="25">
    <source>
        <dbReference type="Proteomes" id="UP000694395"/>
    </source>
</evidence>
<feature type="domain" description="JmjC" evidence="23">
    <location>
        <begin position="431"/>
        <end position="597"/>
    </location>
</feature>
<evidence type="ECO:0000256" key="2">
    <source>
        <dbReference type="ARBA" id="ARBA00004123"/>
    </source>
</evidence>
<feature type="compositionally biased region" description="Basic residues" evidence="19">
    <location>
        <begin position="1357"/>
        <end position="1370"/>
    </location>
</feature>
<dbReference type="InterPro" id="IPR019787">
    <property type="entry name" value="Znf_PHD-finger"/>
</dbReference>
<evidence type="ECO:0000256" key="10">
    <source>
        <dbReference type="ARBA" id="ARBA00022964"/>
    </source>
</evidence>
<dbReference type="Pfam" id="PF02928">
    <property type="entry name" value="zf-C5HC2"/>
    <property type="match status" value="1"/>
</dbReference>
<keyword evidence="7 18" id="KW-0863">Zinc-finger</keyword>
<dbReference type="SUPFAM" id="SSF51197">
    <property type="entry name" value="Clavaminate synthase-like"/>
    <property type="match status" value="1"/>
</dbReference>
<evidence type="ECO:0000256" key="3">
    <source>
        <dbReference type="ARBA" id="ARBA00006801"/>
    </source>
</evidence>
<dbReference type="PROSITE" id="PS51184">
    <property type="entry name" value="JMJC"/>
    <property type="match status" value="1"/>
</dbReference>
<evidence type="ECO:0000256" key="9">
    <source>
        <dbReference type="ARBA" id="ARBA00022853"/>
    </source>
</evidence>
<sequence length="1460" mass="165993">MTQLRTNEFIAPPECPVFEPSWEEFADPFAYINKIRPIAEKTGICKVRPPKGWQPPFACDVDSLHFTPRIQRLNELEAQTRVKLNFLDQIAKFWELQGCTLKIPHVERKILDLYQLNKLVNDEGGFDAVCRERRWSKIALKMGFAPGKAIGSHLRSHYERILYPYNLFQTGANLLLYMPIHSPMSPLQKPTLTNDTKDTDYIPHDLPQRQSVQPLETCSIARRAKRMRAEEGCMKTVTEEDCENRPNLRRRMGSYVAKPEPQAGKLCPLAKFTEKCMCRCVCLSQVDQYMCLVCGSGSEEDRLLLCDGCDDSYHTFCLIPPLHDVPKGDWRCPKCLAQECCKPQVAFGFEQAGRDYSLRTFGDMADSFKSDYFNMPVHVSLVLVEKEFWRLVSTIEEDVTVEYGADIASKEFGSGFPIRGGRFQVSPEDEDYLSSGWNLNNMPVMDSSVLTHITADICGMKLPWLYVGMCFSSFCWHIEDHWSYSINYLHWGEPKTWYGVPGYAAEKLEWVMRKLAPELFESQPDLLHQLVTIMNPNTLMNHGVPIYRTNQCSGEFVITFPRAYHSGFNQGFNFAEAVNFCTMDWMPMGRMCVDHYRQLNRYCVFSHDEMVCKMASKADTTMDVALASAVQRDMTVMLQEEDKLRDKVSKMGVQRSQQAEYDLLPDEERQCSKCRTTCYLSALTCPCSPGQLVCLHHAHDLCSCTSSELTLNYRFTMAELYPMMEAVTLRAESYTYWVSHVSDILEAKQDKKRLEELRSLVVEAEVKRFPQSDLLRQLRTVTLDAEKCAVVAQQLLIGKRQTRYRSGGRKSQSQNLLTVEELRSFVRQLHNLPCSIRQAPLLKDLLTRVDDFQQSSEQLLSDEAPSPVALQGLLDLSLGLDVELPQLALLRERLEQARWLDGVKGASVRPHSLCLDTMRRLIDQGVGLAPHSSVERAMARLQELLTMSEHWEERALRLMEARPRHCVETLVEALQEVASIPAYLPNCLLLKDTVDQAKDWLQEAETLQLGGRIPVLDTLTDLVSRAKAIPVWLDPLARLDSLVFDVQAWKESAAKTFLMKNSAYSLLEVLCPRCEAGTGPQQSKYKRAKDAAQCSERNSARLDCLSDVERALSESKDSASAMATLAEVRQKEMESLLALRASNESKLLLAGDCGALRVCVCHKAPSGAMLQCELCRDAFHRSCVLGSNQDPLPNQAWVCPRCQLSEKPPLDRVLPLLASLQRIRVRLPEGDALRFLIERTVRWQHRVQQASAEGVAVTTSHQRWASSSPTWAPSPTQETNSMSFYTEHQCIPLQGLSPELEELMVEGFLLQVTLPETQQLYRSLIKLDPRHHHHTDSPFPQHSAETKRHMEEEGSKRKDKAKKPRKKKPKLNKERSQEAKGTSSLTATHSDLSLSDSDEDFTLCAAPWCREPEGKQVNWVQCDGSCQQWFHQVCVGVSAEQAEKEDYICISCTQPDHTRE</sequence>
<evidence type="ECO:0000256" key="4">
    <source>
        <dbReference type="ARBA" id="ARBA00012902"/>
    </source>
</evidence>
<reference evidence="24" key="2">
    <citation type="submission" date="2025-08" db="UniProtKB">
        <authorList>
            <consortium name="Ensembl"/>
        </authorList>
    </citation>
    <scope>IDENTIFICATION</scope>
</reference>
<dbReference type="Proteomes" id="UP000694395">
    <property type="component" value="Chromosome 17"/>
</dbReference>
<evidence type="ECO:0000256" key="18">
    <source>
        <dbReference type="PROSITE-ProRule" id="PRU00146"/>
    </source>
</evidence>
<keyword evidence="12" id="KW-0408">Iron</keyword>
<dbReference type="Gene3D" id="1.10.150.60">
    <property type="entry name" value="ARID DNA-binding domain"/>
    <property type="match status" value="1"/>
</dbReference>
<dbReference type="GO" id="GO:0000785">
    <property type="term" value="C:chromatin"/>
    <property type="evidence" value="ECO:0007669"/>
    <property type="project" value="TreeGrafter"/>
</dbReference>
<evidence type="ECO:0000256" key="7">
    <source>
        <dbReference type="ARBA" id="ARBA00022771"/>
    </source>
</evidence>
<organism evidence="24 25">
    <name type="scientific">Oncorhynchus mykiss</name>
    <name type="common">Rainbow trout</name>
    <name type="synonym">Salmo gairdneri</name>
    <dbReference type="NCBI Taxonomy" id="8022"/>
    <lineage>
        <taxon>Eukaryota</taxon>
        <taxon>Metazoa</taxon>
        <taxon>Chordata</taxon>
        <taxon>Craniata</taxon>
        <taxon>Vertebrata</taxon>
        <taxon>Euteleostomi</taxon>
        <taxon>Actinopterygii</taxon>
        <taxon>Neopterygii</taxon>
        <taxon>Teleostei</taxon>
        <taxon>Protacanthopterygii</taxon>
        <taxon>Salmoniformes</taxon>
        <taxon>Salmonidae</taxon>
        <taxon>Salmoninae</taxon>
        <taxon>Oncorhynchus</taxon>
    </lineage>
</organism>
<keyword evidence="15" id="KW-0804">Transcription</keyword>
<evidence type="ECO:0000259" key="20">
    <source>
        <dbReference type="PROSITE" id="PS50016"/>
    </source>
</evidence>
<keyword evidence="11" id="KW-0560">Oxidoreductase</keyword>
<keyword evidence="14" id="KW-0090">Biological rhythms</keyword>
<evidence type="ECO:0000256" key="15">
    <source>
        <dbReference type="ARBA" id="ARBA00023163"/>
    </source>
</evidence>
<dbReference type="InterPro" id="IPR003347">
    <property type="entry name" value="JmjC_dom"/>
</dbReference>
<dbReference type="FunFam" id="2.60.120.650:FF:000035">
    <property type="entry name" value="PHD transcription factor Rum1"/>
    <property type="match status" value="1"/>
</dbReference>
<evidence type="ECO:0000259" key="21">
    <source>
        <dbReference type="PROSITE" id="PS51011"/>
    </source>
</evidence>
<dbReference type="FunFam" id="2.60.120.650:FF:000001">
    <property type="entry name" value="Putative lysine-specific demethylase 5b"/>
    <property type="match status" value="1"/>
</dbReference>
<dbReference type="FunFam" id="3.30.40.10:FF:000023">
    <property type="entry name" value="Lysine (K)-specific demethylase 5A"/>
    <property type="match status" value="1"/>
</dbReference>
<dbReference type="InterPro" id="IPR001965">
    <property type="entry name" value="Znf_PHD"/>
</dbReference>
<evidence type="ECO:0000256" key="16">
    <source>
        <dbReference type="ARBA" id="ARBA00023242"/>
    </source>
</evidence>
<dbReference type="Pfam" id="PF00628">
    <property type="entry name" value="PHD"/>
    <property type="match status" value="3"/>
</dbReference>
<comment type="cofactor">
    <cofactor evidence="1">
        <name>Fe(2+)</name>
        <dbReference type="ChEBI" id="CHEBI:29033"/>
    </cofactor>
</comment>